<keyword evidence="4 6" id="KW-1133">Transmembrane helix</keyword>
<reference evidence="7" key="2">
    <citation type="journal article" date="2022" name="Microbiol. Resour. Announc.">
        <title>Metagenome Sequencing to Explore Phylogenomics of Terrestrial Cyanobacteria.</title>
        <authorList>
            <person name="Ward R.D."/>
            <person name="Stajich J.E."/>
            <person name="Johansen J.R."/>
            <person name="Huntemann M."/>
            <person name="Clum A."/>
            <person name="Foster B."/>
            <person name="Foster B."/>
            <person name="Roux S."/>
            <person name="Palaniappan K."/>
            <person name="Varghese N."/>
            <person name="Mukherjee S."/>
            <person name="Reddy T.B.K."/>
            <person name="Daum C."/>
            <person name="Copeland A."/>
            <person name="Chen I.A."/>
            <person name="Ivanova N.N."/>
            <person name="Kyrpides N.C."/>
            <person name="Shapiro N."/>
            <person name="Eloe-Fadrosh E.A."/>
            <person name="Pietrasiak N."/>
        </authorList>
    </citation>
    <scope>NUCLEOTIDE SEQUENCE</scope>
    <source>
        <strain evidence="7">GSE-TBD4-15B</strain>
    </source>
</reference>
<evidence type="ECO:0000256" key="6">
    <source>
        <dbReference type="SAM" id="Phobius"/>
    </source>
</evidence>
<feature type="transmembrane region" description="Helical" evidence="6">
    <location>
        <begin position="21"/>
        <end position="38"/>
    </location>
</feature>
<dbReference type="Pfam" id="PF02653">
    <property type="entry name" value="BPD_transp_2"/>
    <property type="match status" value="1"/>
</dbReference>
<comment type="caution">
    <text evidence="7">The sequence shown here is derived from an EMBL/GenBank/DDBJ whole genome shotgun (WGS) entry which is preliminary data.</text>
</comment>
<evidence type="ECO:0000313" key="7">
    <source>
        <dbReference type="EMBL" id="MBW4465352.1"/>
    </source>
</evidence>
<evidence type="ECO:0000256" key="4">
    <source>
        <dbReference type="ARBA" id="ARBA00022989"/>
    </source>
</evidence>
<dbReference type="Proteomes" id="UP000707356">
    <property type="component" value="Unassembled WGS sequence"/>
</dbReference>
<dbReference type="GO" id="GO:0005886">
    <property type="term" value="C:plasma membrane"/>
    <property type="evidence" value="ECO:0007669"/>
    <property type="project" value="UniProtKB-SubCell"/>
</dbReference>
<dbReference type="EMBL" id="JAHHHV010000040">
    <property type="protein sequence ID" value="MBW4465352.1"/>
    <property type="molecule type" value="Genomic_DNA"/>
</dbReference>
<proteinExistence type="predicted"/>
<dbReference type="PANTHER" id="PTHR47089">
    <property type="entry name" value="ABC TRANSPORTER, PERMEASE PROTEIN"/>
    <property type="match status" value="1"/>
</dbReference>
<feature type="transmembrane region" description="Helical" evidence="6">
    <location>
        <begin position="58"/>
        <end position="88"/>
    </location>
</feature>
<sequence>MRAIGFNPQAARFAGIPVNRVILATALLSGGLAGMGGVSEVAGLKGYLSIDLSPGFGYTGIIVAMLAKLHPLGVLAASVFVAAIYVGADAMGRAANLPSYLADVIVSASLLCMLVSILLTQYRWRWK</sequence>
<evidence type="ECO:0000256" key="3">
    <source>
        <dbReference type="ARBA" id="ARBA00022692"/>
    </source>
</evidence>
<name>A0A951P9E1_9CYAN</name>
<dbReference type="InterPro" id="IPR001851">
    <property type="entry name" value="ABC_transp_permease"/>
</dbReference>
<dbReference type="PANTHER" id="PTHR47089:SF1">
    <property type="entry name" value="GUANOSINE ABC TRANSPORTER PERMEASE PROTEIN NUPP"/>
    <property type="match status" value="1"/>
</dbReference>
<gene>
    <name evidence="7" type="ORF">KME07_07920</name>
</gene>
<evidence type="ECO:0000256" key="5">
    <source>
        <dbReference type="ARBA" id="ARBA00023136"/>
    </source>
</evidence>
<evidence type="ECO:0008006" key="9">
    <source>
        <dbReference type="Google" id="ProtNLM"/>
    </source>
</evidence>
<organism evidence="7 8">
    <name type="scientific">Pegethrix bostrychoides GSE-TBD4-15B</name>
    <dbReference type="NCBI Taxonomy" id="2839662"/>
    <lineage>
        <taxon>Bacteria</taxon>
        <taxon>Bacillati</taxon>
        <taxon>Cyanobacteriota</taxon>
        <taxon>Cyanophyceae</taxon>
        <taxon>Oculatellales</taxon>
        <taxon>Oculatellaceae</taxon>
        <taxon>Pegethrix</taxon>
    </lineage>
</organism>
<protein>
    <recommendedName>
        <fullName evidence="9">ABC transporter permease</fullName>
    </recommendedName>
</protein>
<keyword evidence="2" id="KW-1003">Cell membrane</keyword>
<comment type="subcellular location">
    <subcellularLocation>
        <location evidence="1">Cell membrane</location>
        <topology evidence="1">Multi-pass membrane protein</topology>
    </subcellularLocation>
</comment>
<feature type="transmembrane region" description="Helical" evidence="6">
    <location>
        <begin position="100"/>
        <end position="122"/>
    </location>
</feature>
<dbReference type="AlphaFoldDB" id="A0A951P9E1"/>
<keyword evidence="3 6" id="KW-0812">Transmembrane</keyword>
<reference evidence="7" key="1">
    <citation type="submission" date="2021-05" db="EMBL/GenBank/DDBJ databases">
        <authorList>
            <person name="Pietrasiak N."/>
            <person name="Ward R."/>
            <person name="Stajich J.E."/>
            <person name="Kurbessoian T."/>
        </authorList>
    </citation>
    <scope>NUCLEOTIDE SEQUENCE</scope>
    <source>
        <strain evidence="7">GSE-TBD4-15B</strain>
    </source>
</reference>
<evidence type="ECO:0000256" key="1">
    <source>
        <dbReference type="ARBA" id="ARBA00004651"/>
    </source>
</evidence>
<evidence type="ECO:0000256" key="2">
    <source>
        <dbReference type="ARBA" id="ARBA00022475"/>
    </source>
</evidence>
<dbReference type="CDD" id="cd06580">
    <property type="entry name" value="TM_PBP1_transp_TpRbsC_like"/>
    <property type="match status" value="1"/>
</dbReference>
<accession>A0A951P9E1</accession>
<keyword evidence="5 6" id="KW-0472">Membrane</keyword>
<evidence type="ECO:0000313" key="8">
    <source>
        <dbReference type="Proteomes" id="UP000707356"/>
    </source>
</evidence>
<dbReference type="GO" id="GO:0022857">
    <property type="term" value="F:transmembrane transporter activity"/>
    <property type="evidence" value="ECO:0007669"/>
    <property type="project" value="InterPro"/>
</dbReference>